<feature type="region of interest" description="Disordered" evidence="1">
    <location>
        <begin position="156"/>
        <end position="204"/>
    </location>
</feature>
<name>A0A3D8SFN6_9HELO</name>
<comment type="caution">
    <text evidence="2">The sequence shown here is derived from an EMBL/GenBank/DDBJ whole genome shotgun (WGS) entry which is preliminary data.</text>
</comment>
<evidence type="ECO:0000313" key="2">
    <source>
        <dbReference type="EMBL" id="RDW85155.1"/>
    </source>
</evidence>
<feature type="region of interest" description="Disordered" evidence="1">
    <location>
        <begin position="103"/>
        <end position="142"/>
    </location>
</feature>
<organism evidence="2 3">
    <name type="scientific">Coleophoma cylindrospora</name>
    <dbReference type="NCBI Taxonomy" id="1849047"/>
    <lineage>
        <taxon>Eukaryota</taxon>
        <taxon>Fungi</taxon>
        <taxon>Dikarya</taxon>
        <taxon>Ascomycota</taxon>
        <taxon>Pezizomycotina</taxon>
        <taxon>Leotiomycetes</taxon>
        <taxon>Helotiales</taxon>
        <taxon>Dermateaceae</taxon>
        <taxon>Coleophoma</taxon>
    </lineage>
</organism>
<feature type="compositionally biased region" description="Basic and acidic residues" evidence="1">
    <location>
        <begin position="126"/>
        <end position="142"/>
    </location>
</feature>
<protein>
    <submittedName>
        <fullName evidence="2">Uncharacterized protein</fullName>
    </submittedName>
</protein>
<accession>A0A3D8SFN6</accession>
<gene>
    <name evidence="2" type="ORF">BP6252_02745</name>
</gene>
<evidence type="ECO:0000313" key="3">
    <source>
        <dbReference type="Proteomes" id="UP000256645"/>
    </source>
</evidence>
<dbReference type="EMBL" id="PDLM01000002">
    <property type="protein sequence ID" value="RDW85155.1"/>
    <property type="molecule type" value="Genomic_DNA"/>
</dbReference>
<reference evidence="2 3" key="1">
    <citation type="journal article" date="2018" name="IMA Fungus">
        <title>IMA Genome-F 9: Draft genome sequence of Annulohypoxylon stygium, Aspergillus mulundensis, Berkeleyomyces basicola (syn. Thielaviopsis basicola), Ceratocystis smalleyi, two Cercospora beticola strains, Coleophoma cylindrospora, Fusarium fracticaudum, Phialophora cf. hyalina, and Morchella septimelata.</title>
        <authorList>
            <person name="Wingfield B.D."/>
            <person name="Bills G.F."/>
            <person name="Dong Y."/>
            <person name="Huang W."/>
            <person name="Nel W.J."/>
            <person name="Swalarsk-Parry B.S."/>
            <person name="Vaghefi N."/>
            <person name="Wilken P.M."/>
            <person name="An Z."/>
            <person name="de Beer Z.W."/>
            <person name="De Vos L."/>
            <person name="Chen L."/>
            <person name="Duong T.A."/>
            <person name="Gao Y."/>
            <person name="Hammerbacher A."/>
            <person name="Kikkert J.R."/>
            <person name="Li Y."/>
            <person name="Li H."/>
            <person name="Li K."/>
            <person name="Li Q."/>
            <person name="Liu X."/>
            <person name="Ma X."/>
            <person name="Naidoo K."/>
            <person name="Pethybridge S.J."/>
            <person name="Sun J."/>
            <person name="Steenkamp E.T."/>
            <person name="van der Nest M.A."/>
            <person name="van Wyk S."/>
            <person name="Wingfield M.J."/>
            <person name="Xiong C."/>
            <person name="Yue Q."/>
            <person name="Zhang X."/>
        </authorList>
    </citation>
    <scope>NUCLEOTIDE SEQUENCE [LARGE SCALE GENOMIC DNA]</scope>
    <source>
        <strain evidence="2 3">BP6252</strain>
    </source>
</reference>
<dbReference type="Proteomes" id="UP000256645">
    <property type="component" value="Unassembled WGS sequence"/>
</dbReference>
<sequence length="204" mass="22475">MQMSGGSEQGRSIVVGVAGARQRAIAGLQYSPIKPSGKEAAGVARDVSMARKKWEVGRQFGLEESSSEKWAHEGITQLGSIRRRRDEVEDGWKTQELLDSALGSTTGVHPPCCPTDGGTREVQNGPDERTVPETEADKDATGHRCRHTCRAQHITIQPRRCTSRNTRLKRKQAYPGQTSKFLASQPDRPNHQTQLSPEPRPKSP</sequence>
<dbReference type="AlphaFoldDB" id="A0A3D8SFN6"/>
<evidence type="ECO:0000256" key="1">
    <source>
        <dbReference type="SAM" id="MobiDB-lite"/>
    </source>
</evidence>
<keyword evidence="3" id="KW-1185">Reference proteome</keyword>
<proteinExistence type="predicted"/>